<evidence type="ECO:0000256" key="4">
    <source>
        <dbReference type="ARBA" id="ARBA00022741"/>
    </source>
</evidence>
<dbReference type="OrthoDB" id="3185462at2"/>
<dbReference type="InterPro" id="IPR006195">
    <property type="entry name" value="aa-tRNA-synth_II"/>
</dbReference>
<dbReference type="EMBL" id="PIPQ01000007">
    <property type="protein sequence ID" value="RUO39101.1"/>
    <property type="molecule type" value="Genomic_DNA"/>
</dbReference>
<evidence type="ECO:0000313" key="10">
    <source>
        <dbReference type="Proteomes" id="UP000286976"/>
    </source>
</evidence>
<comment type="caution">
    <text evidence="9">The sequence shown here is derived from an EMBL/GenBank/DDBJ whole genome shotgun (WGS) entry which is preliminary data.</text>
</comment>
<sequence>MKTAFITRQQSVRWIKQHFSQALCEQLALVEVEAPLLTDPQQGEQDTLSGNEKAVQVPIAALAKNYEVVHSLAKWKRQLLADYHFPIGQGIVTNMKALRPMEDVYSPIHSVMVDQWDWEQVIAENQRNAVTLRLAAESIFAALKSTVERYNQAFGGAVSLPEKLGYVTSEDLLRKYPHKTPKEREHAIAKEYGVVFIQGIGGRLSNGTLHDTRAPDYDDWQLNGDLLVWSSVLQRSIELSSMGVRVDKQRLMVQLTELQREKESLQPWHQRLLSGELPATVGGGIGQSRLCMWLMQEPHIGYVQASVWPEEVKQRYGFV</sequence>
<dbReference type="EC" id="6.3.1.1" evidence="7"/>
<dbReference type="NCBIfam" id="TIGR00669">
    <property type="entry name" value="asnA"/>
    <property type="match status" value="1"/>
</dbReference>
<keyword evidence="2 9" id="KW-0436">Ligase</keyword>
<dbReference type="PROSITE" id="PS50862">
    <property type="entry name" value="AA_TRNA_LIGASE_II"/>
    <property type="match status" value="1"/>
</dbReference>
<reference evidence="9 10" key="1">
    <citation type="journal article" date="2011" name="Front. Microbiol.">
        <title>Genomic signatures of strain selection and enhancement in Bacillus atrophaeus var. globigii, a historical biowarfare simulant.</title>
        <authorList>
            <person name="Gibbons H.S."/>
            <person name="Broomall S.M."/>
            <person name="McNew L.A."/>
            <person name="Daligault H."/>
            <person name="Chapman C."/>
            <person name="Bruce D."/>
            <person name="Karavis M."/>
            <person name="Krepps M."/>
            <person name="McGregor P.A."/>
            <person name="Hong C."/>
            <person name="Park K.H."/>
            <person name="Akmal A."/>
            <person name="Feldman A."/>
            <person name="Lin J.S."/>
            <person name="Chang W.E."/>
            <person name="Higgs B.W."/>
            <person name="Demirev P."/>
            <person name="Lindquist J."/>
            <person name="Liem A."/>
            <person name="Fochler E."/>
            <person name="Read T.D."/>
            <person name="Tapia R."/>
            <person name="Johnson S."/>
            <person name="Bishop-Lilly K.A."/>
            <person name="Detter C."/>
            <person name="Han C."/>
            <person name="Sozhamannan S."/>
            <person name="Rosenzweig C.N."/>
            <person name="Skowronski E.W."/>
        </authorList>
    </citation>
    <scope>NUCLEOTIDE SEQUENCE [LARGE SCALE GENOMIC DNA]</scope>
    <source>
        <strain evidence="9 10">AIT1</strain>
    </source>
</reference>
<keyword evidence="10" id="KW-1185">Reference proteome</keyword>
<dbReference type="Gene3D" id="3.30.930.10">
    <property type="entry name" value="Bira Bifunctional Protein, Domain 2"/>
    <property type="match status" value="1"/>
</dbReference>
<keyword evidence="4" id="KW-0547">Nucleotide-binding</keyword>
<proteinExistence type="predicted"/>
<dbReference type="InterPro" id="IPR045864">
    <property type="entry name" value="aa-tRNA-synth_II/BPL/LPL"/>
</dbReference>
<dbReference type="PANTHER" id="PTHR30073:SF5">
    <property type="entry name" value="ASPARTATE--AMMONIA LIGASE"/>
    <property type="match status" value="1"/>
</dbReference>
<dbReference type="InterPro" id="IPR004618">
    <property type="entry name" value="AsnA"/>
</dbReference>
<dbReference type="GO" id="GO:0005829">
    <property type="term" value="C:cytosol"/>
    <property type="evidence" value="ECO:0007669"/>
    <property type="project" value="TreeGrafter"/>
</dbReference>
<evidence type="ECO:0000313" key="9">
    <source>
        <dbReference type="EMBL" id="RUO39101.1"/>
    </source>
</evidence>
<dbReference type="RefSeq" id="WP_126757934.1">
    <property type="nucleotide sequence ID" value="NZ_PIPQ01000007.1"/>
</dbReference>
<dbReference type="Pfam" id="PF03590">
    <property type="entry name" value="AsnA"/>
    <property type="match status" value="1"/>
</dbReference>
<feature type="domain" description="Aminoacyl-transfer RNA synthetases class-II family profile" evidence="8">
    <location>
        <begin position="15"/>
        <end position="309"/>
    </location>
</feature>
<accession>A0A432WZI9</accession>
<keyword evidence="6" id="KW-0061">Asparagine biosynthesis</keyword>
<dbReference type="GO" id="GO:0005524">
    <property type="term" value="F:ATP binding"/>
    <property type="evidence" value="ECO:0007669"/>
    <property type="project" value="UniProtKB-KW"/>
</dbReference>
<protein>
    <recommendedName>
        <fullName evidence="7">Aspartate--ammonia ligase</fullName>
        <ecNumber evidence="7">6.3.1.1</ecNumber>
    </recommendedName>
</protein>
<evidence type="ECO:0000256" key="7">
    <source>
        <dbReference type="NCBIfam" id="TIGR00669"/>
    </source>
</evidence>
<dbReference type="Proteomes" id="UP000286976">
    <property type="component" value="Unassembled WGS sequence"/>
</dbReference>
<evidence type="ECO:0000256" key="3">
    <source>
        <dbReference type="ARBA" id="ARBA00022605"/>
    </source>
</evidence>
<dbReference type="GO" id="GO:0004071">
    <property type="term" value="F:aspartate-ammonia ligase activity"/>
    <property type="evidence" value="ECO:0007669"/>
    <property type="project" value="UniProtKB-UniRule"/>
</dbReference>
<name>A0A432WZI9_9GAMM</name>
<organism evidence="9 10">
    <name type="scientific">Aliidiomarina taiwanensis</name>
    <dbReference type="NCBI Taxonomy" id="946228"/>
    <lineage>
        <taxon>Bacteria</taxon>
        <taxon>Pseudomonadati</taxon>
        <taxon>Pseudomonadota</taxon>
        <taxon>Gammaproteobacteria</taxon>
        <taxon>Alteromonadales</taxon>
        <taxon>Idiomarinaceae</taxon>
        <taxon>Aliidiomarina</taxon>
    </lineage>
</organism>
<dbReference type="AlphaFoldDB" id="A0A432WZI9"/>
<evidence type="ECO:0000256" key="2">
    <source>
        <dbReference type="ARBA" id="ARBA00022598"/>
    </source>
</evidence>
<evidence type="ECO:0000256" key="1">
    <source>
        <dbReference type="ARBA" id="ARBA00022490"/>
    </source>
</evidence>
<dbReference type="PIRSF" id="PIRSF001555">
    <property type="entry name" value="Asp_ammon_ligase"/>
    <property type="match status" value="1"/>
</dbReference>
<evidence type="ECO:0000256" key="5">
    <source>
        <dbReference type="ARBA" id="ARBA00022840"/>
    </source>
</evidence>
<dbReference type="PANTHER" id="PTHR30073">
    <property type="entry name" value="ASPARTATE--AMMONIA LIGASE"/>
    <property type="match status" value="1"/>
</dbReference>
<keyword evidence="5" id="KW-0067">ATP-binding</keyword>
<dbReference type="SUPFAM" id="SSF55681">
    <property type="entry name" value="Class II aaRS and biotin synthetases"/>
    <property type="match status" value="1"/>
</dbReference>
<keyword evidence="1" id="KW-0963">Cytoplasm</keyword>
<gene>
    <name evidence="9" type="primary">asnA</name>
    <name evidence="9" type="ORF">CWE15_09955</name>
</gene>
<dbReference type="GO" id="GO:0006529">
    <property type="term" value="P:asparagine biosynthetic process"/>
    <property type="evidence" value="ECO:0007669"/>
    <property type="project" value="UniProtKB-UniRule"/>
</dbReference>
<evidence type="ECO:0000256" key="6">
    <source>
        <dbReference type="ARBA" id="ARBA00022888"/>
    </source>
</evidence>
<keyword evidence="3" id="KW-0028">Amino-acid biosynthesis</keyword>
<evidence type="ECO:0000259" key="8">
    <source>
        <dbReference type="PROSITE" id="PS50862"/>
    </source>
</evidence>